<dbReference type="Proteomes" id="UP000038010">
    <property type="component" value="Unassembled WGS sequence"/>
</dbReference>
<comment type="caution">
    <text evidence="2">The sequence shown here is derived from an EMBL/GenBank/DDBJ whole genome shotgun (WGS) entry which is preliminary data.</text>
</comment>
<dbReference type="GeneID" id="28739755"/>
<sequence>MASTDADSGALIPPPHKHPPDLEHLPTEILRKIIAFSFPNGTSCARIKDHRGKLLGLIWPDTDAWIGGWLLVSKQINSVAHEVIYSSKHVIEVLRPRGTYNHAISEIIMQIGPADGTWSYVTLDSQVRKALEPKHAVALSAKTLVHLSDLDIIWLYCHSPWSATDSLPYFIRHPTTMKKGIGSKVLRGVVDRPDETASKTDLLSLPTEILEQILSRALPSNMVYEHLWEWNILIDEPVKLREGWNIPWAFELRLASKLIYRIAMPIITQRATRRERIIADEY</sequence>
<name>A0A0N0NMI1_9EURO</name>
<gene>
    <name evidence="2" type="ORF">AB675_7502</name>
</gene>
<feature type="region of interest" description="Disordered" evidence="1">
    <location>
        <begin position="1"/>
        <end position="21"/>
    </location>
</feature>
<keyword evidence="3" id="KW-1185">Reference proteome</keyword>
<protein>
    <submittedName>
        <fullName evidence="2">Uncharacterized protein</fullName>
    </submittedName>
</protein>
<evidence type="ECO:0000313" key="2">
    <source>
        <dbReference type="EMBL" id="KPI40229.1"/>
    </source>
</evidence>
<reference evidence="2 3" key="1">
    <citation type="submission" date="2015-06" db="EMBL/GenBank/DDBJ databases">
        <title>Draft genome of the ant-associated black yeast Phialophora attae CBS 131958.</title>
        <authorList>
            <person name="Moreno L.F."/>
            <person name="Stielow B.J."/>
            <person name="de Hoog S."/>
            <person name="Vicente V.A."/>
            <person name="Weiss V.A."/>
            <person name="de Vries M."/>
            <person name="Cruz L.M."/>
            <person name="Souza E.M."/>
        </authorList>
    </citation>
    <scope>NUCLEOTIDE SEQUENCE [LARGE SCALE GENOMIC DNA]</scope>
    <source>
        <strain evidence="2 3">CBS 131958</strain>
    </source>
</reference>
<organism evidence="2 3">
    <name type="scientific">Cyphellophora attinorum</name>
    <dbReference type="NCBI Taxonomy" id="1664694"/>
    <lineage>
        <taxon>Eukaryota</taxon>
        <taxon>Fungi</taxon>
        <taxon>Dikarya</taxon>
        <taxon>Ascomycota</taxon>
        <taxon>Pezizomycotina</taxon>
        <taxon>Eurotiomycetes</taxon>
        <taxon>Chaetothyriomycetidae</taxon>
        <taxon>Chaetothyriales</taxon>
        <taxon>Cyphellophoraceae</taxon>
        <taxon>Cyphellophora</taxon>
    </lineage>
</organism>
<dbReference type="RefSeq" id="XP_018000192.1">
    <property type="nucleotide sequence ID" value="XM_018147875.1"/>
</dbReference>
<evidence type="ECO:0000313" key="3">
    <source>
        <dbReference type="Proteomes" id="UP000038010"/>
    </source>
</evidence>
<dbReference type="VEuPathDB" id="FungiDB:AB675_7502"/>
<dbReference type="AlphaFoldDB" id="A0A0N0NMI1"/>
<accession>A0A0N0NMI1</accession>
<evidence type="ECO:0000256" key="1">
    <source>
        <dbReference type="SAM" id="MobiDB-lite"/>
    </source>
</evidence>
<dbReference type="EMBL" id="LFJN01000012">
    <property type="protein sequence ID" value="KPI40229.1"/>
    <property type="molecule type" value="Genomic_DNA"/>
</dbReference>
<proteinExistence type="predicted"/>